<evidence type="ECO:0000256" key="2">
    <source>
        <dbReference type="ARBA" id="ARBA00023125"/>
    </source>
</evidence>
<evidence type="ECO:0000256" key="1">
    <source>
        <dbReference type="ARBA" id="ARBA00023015"/>
    </source>
</evidence>
<feature type="compositionally biased region" description="Pro residues" evidence="4">
    <location>
        <begin position="22"/>
        <end position="32"/>
    </location>
</feature>
<dbReference type="SUPFAM" id="SSF46785">
    <property type="entry name" value="Winged helix' DNA-binding domain"/>
    <property type="match status" value="1"/>
</dbReference>
<dbReference type="SMART" id="SM00347">
    <property type="entry name" value="HTH_MARR"/>
    <property type="match status" value="1"/>
</dbReference>
<reference evidence="6" key="1">
    <citation type="journal article" date="2021" name="Nat. Microbiol.">
        <title>Cocultivation of an ultrasmall environmental parasitic bacterium with lytic ability against bacteria associated with wastewater foams.</title>
        <authorList>
            <person name="Batinovic S."/>
            <person name="Rose J.J.A."/>
            <person name="Ratcliffe J."/>
            <person name="Seviour R.J."/>
            <person name="Petrovski S."/>
        </authorList>
    </citation>
    <scope>NUCLEOTIDE SEQUENCE</scope>
    <source>
        <strain evidence="6">CON9</strain>
    </source>
</reference>
<dbReference type="InterPro" id="IPR011991">
    <property type="entry name" value="ArsR-like_HTH"/>
</dbReference>
<proteinExistence type="predicted"/>
<evidence type="ECO:0000313" key="7">
    <source>
        <dbReference type="Proteomes" id="UP001059836"/>
    </source>
</evidence>
<dbReference type="Proteomes" id="UP001059836">
    <property type="component" value="Chromosome"/>
</dbReference>
<dbReference type="InterPro" id="IPR036390">
    <property type="entry name" value="WH_DNA-bd_sf"/>
</dbReference>
<dbReference type="InterPro" id="IPR000835">
    <property type="entry name" value="HTH_MarR-typ"/>
</dbReference>
<organism evidence="6 7">
    <name type="scientific">Gordonia pseudamarae</name>
    <dbReference type="NCBI Taxonomy" id="2831662"/>
    <lineage>
        <taxon>Bacteria</taxon>
        <taxon>Bacillati</taxon>
        <taxon>Actinomycetota</taxon>
        <taxon>Actinomycetes</taxon>
        <taxon>Mycobacteriales</taxon>
        <taxon>Gordoniaceae</taxon>
        <taxon>Gordonia</taxon>
    </lineage>
</organism>
<dbReference type="PANTHER" id="PTHR42756">
    <property type="entry name" value="TRANSCRIPTIONAL REGULATOR, MARR"/>
    <property type="match status" value="1"/>
</dbReference>
<keyword evidence="7" id="KW-1185">Reference proteome</keyword>
<dbReference type="PANTHER" id="PTHR42756:SF1">
    <property type="entry name" value="TRANSCRIPTIONAL REPRESSOR OF EMRAB OPERON"/>
    <property type="match status" value="1"/>
</dbReference>
<dbReference type="Pfam" id="PF01047">
    <property type="entry name" value="MarR"/>
    <property type="match status" value="1"/>
</dbReference>
<evidence type="ECO:0000256" key="3">
    <source>
        <dbReference type="ARBA" id="ARBA00023163"/>
    </source>
</evidence>
<sequence length="191" mass="20794">MPSDIEPDTDPLTPAGLDPAASPDPPAKPPGPDSVEAVSNALVEFLDRMFITCRTDALDSLASTELSFSQVRVLFTLGFHNIPLPVNEIAEHVNLSVAAAGRTIDKLVTAGLVDRREDTTDRRIKRISLSADGRHFVDSHSAFRHDAIRNFVTALPTGDRLRLGAAITPILVDDCFPRPQQVTQHTPQENQ</sequence>
<gene>
    <name evidence="6" type="ORF">GII31_19755</name>
</gene>
<evidence type="ECO:0000256" key="4">
    <source>
        <dbReference type="SAM" id="MobiDB-lite"/>
    </source>
</evidence>
<keyword evidence="1" id="KW-0805">Transcription regulation</keyword>
<evidence type="ECO:0000313" key="6">
    <source>
        <dbReference type="EMBL" id="QHN36800.1"/>
    </source>
</evidence>
<name>A0ABX6INC9_9ACTN</name>
<dbReference type="InterPro" id="IPR036388">
    <property type="entry name" value="WH-like_DNA-bd_sf"/>
</dbReference>
<dbReference type="InterPro" id="IPR023187">
    <property type="entry name" value="Tscrpt_reg_MarR-type_CS"/>
</dbReference>
<dbReference type="Gene3D" id="1.10.10.10">
    <property type="entry name" value="Winged helix-like DNA-binding domain superfamily/Winged helix DNA-binding domain"/>
    <property type="match status" value="1"/>
</dbReference>
<dbReference type="PRINTS" id="PR00598">
    <property type="entry name" value="HTHMARR"/>
</dbReference>
<protein>
    <submittedName>
        <fullName evidence="6">MarR family transcriptional regulator</fullName>
    </submittedName>
</protein>
<feature type="region of interest" description="Disordered" evidence="4">
    <location>
        <begin position="1"/>
        <end position="35"/>
    </location>
</feature>
<feature type="domain" description="HTH marR-type" evidence="5">
    <location>
        <begin position="39"/>
        <end position="172"/>
    </location>
</feature>
<keyword evidence="3" id="KW-0804">Transcription</keyword>
<dbReference type="PROSITE" id="PS01117">
    <property type="entry name" value="HTH_MARR_1"/>
    <property type="match status" value="1"/>
</dbReference>
<dbReference type="EMBL" id="CP045809">
    <property type="protein sequence ID" value="QHN36800.1"/>
    <property type="molecule type" value="Genomic_DNA"/>
</dbReference>
<evidence type="ECO:0000259" key="5">
    <source>
        <dbReference type="PROSITE" id="PS50995"/>
    </source>
</evidence>
<accession>A0ABX6INC9</accession>
<dbReference type="PROSITE" id="PS50995">
    <property type="entry name" value="HTH_MARR_2"/>
    <property type="match status" value="1"/>
</dbReference>
<dbReference type="RefSeq" id="WP_213245071.1">
    <property type="nucleotide sequence ID" value="NZ_CP045806.1"/>
</dbReference>
<dbReference type="CDD" id="cd00090">
    <property type="entry name" value="HTH_ARSR"/>
    <property type="match status" value="1"/>
</dbReference>
<keyword evidence="2" id="KW-0238">DNA-binding</keyword>